<evidence type="ECO:0000313" key="6">
    <source>
        <dbReference type="EMBL" id="OGZ58262.1"/>
    </source>
</evidence>
<keyword evidence="4" id="KW-0175">Coiled coil</keyword>
<comment type="similarity">
    <text evidence="1 3">Belongs to the RRF family.</text>
</comment>
<dbReference type="Pfam" id="PF01765">
    <property type="entry name" value="RRF"/>
    <property type="match status" value="1"/>
</dbReference>
<feature type="domain" description="Ribosome recycling factor" evidence="5">
    <location>
        <begin position="17"/>
        <end position="180"/>
    </location>
</feature>
<dbReference type="InterPro" id="IPR036191">
    <property type="entry name" value="RRF_sf"/>
</dbReference>
<keyword evidence="2 3" id="KW-0648">Protein biosynthesis</keyword>
<accession>A0A1G2H719</accession>
<dbReference type="HAMAP" id="MF_00040">
    <property type="entry name" value="RRF"/>
    <property type="match status" value="1"/>
</dbReference>
<dbReference type="GO" id="GO:0043023">
    <property type="term" value="F:ribosomal large subunit binding"/>
    <property type="evidence" value="ECO:0007669"/>
    <property type="project" value="TreeGrafter"/>
</dbReference>
<dbReference type="AlphaFoldDB" id="A0A1G2H719"/>
<sequence length="182" mass="20898">METNKIKQTLDEVISYLKTELAKLRAGRASIELVEGILVEVYNTKMPLNQLASLSSPEPRLVVIQPWDKGNIKNIENILRSELSGMNPIVDGDLIRLPFPAPTEERRKELIKQVGKLGEDAKIRIRRAREEFVGDLKEMEDNKEISEDELFRKKDEAQKLVGEYNNRVEEVVKKKELEVMGI</sequence>
<evidence type="ECO:0000259" key="5">
    <source>
        <dbReference type="Pfam" id="PF01765"/>
    </source>
</evidence>
<gene>
    <name evidence="3" type="primary">frr</name>
    <name evidence="6" type="ORF">A2827_02445</name>
</gene>
<dbReference type="GO" id="GO:0005737">
    <property type="term" value="C:cytoplasm"/>
    <property type="evidence" value="ECO:0007669"/>
    <property type="project" value="UniProtKB-SubCell"/>
</dbReference>
<dbReference type="STRING" id="1802158.A2827_02445"/>
<comment type="function">
    <text evidence="3">Responsible for the release of ribosomes from messenger RNA at the termination of protein biosynthesis. May increase the efficiency of translation by recycling ribosomes from one round of translation to another.</text>
</comment>
<dbReference type="InterPro" id="IPR023584">
    <property type="entry name" value="Ribosome_recyc_fac_dom"/>
</dbReference>
<evidence type="ECO:0000256" key="2">
    <source>
        <dbReference type="ARBA" id="ARBA00022917"/>
    </source>
</evidence>
<dbReference type="FunFam" id="3.30.1360.40:FF:000001">
    <property type="entry name" value="Ribosome-recycling factor"/>
    <property type="match status" value="1"/>
</dbReference>
<dbReference type="GO" id="GO:0006415">
    <property type="term" value="P:translational termination"/>
    <property type="evidence" value="ECO:0007669"/>
    <property type="project" value="UniProtKB-UniRule"/>
</dbReference>
<dbReference type="Proteomes" id="UP000177932">
    <property type="component" value="Unassembled WGS sequence"/>
</dbReference>
<feature type="coiled-coil region" evidence="4">
    <location>
        <begin position="129"/>
        <end position="174"/>
    </location>
</feature>
<reference evidence="6 7" key="1">
    <citation type="journal article" date="2016" name="Nat. Commun.">
        <title>Thousands of microbial genomes shed light on interconnected biogeochemical processes in an aquifer system.</title>
        <authorList>
            <person name="Anantharaman K."/>
            <person name="Brown C.T."/>
            <person name="Hug L.A."/>
            <person name="Sharon I."/>
            <person name="Castelle C.J."/>
            <person name="Probst A.J."/>
            <person name="Thomas B.C."/>
            <person name="Singh A."/>
            <person name="Wilkins M.J."/>
            <person name="Karaoz U."/>
            <person name="Brodie E.L."/>
            <person name="Williams K.H."/>
            <person name="Hubbard S.S."/>
            <person name="Banfield J.F."/>
        </authorList>
    </citation>
    <scope>NUCLEOTIDE SEQUENCE [LARGE SCALE GENOMIC DNA]</scope>
</reference>
<dbReference type="InterPro" id="IPR002661">
    <property type="entry name" value="Ribosome_recyc_fac"/>
</dbReference>
<organism evidence="6 7">
    <name type="scientific">Candidatus Spechtbacteria bacterium RIFCSPHIGHO2_01_FULL_43_30</name>
    <dbReference type="NCBI Taxonomy" id="1802158"/>
    <lineage>
        <taxon>Bacteria</taxon>
        <taxon>Candidatus Spechtiibacteriota</taxon>
    </lineage>
</organism>
<dbReference type="PANTHER" id="PTHR20982:SF3">
    <property type="entry name" value="MITOCHONDRIAL RIBOSOME RECYCLING FACTOR PSEUDO 1"/>
    <property type="match status" value="1"/>
</dbReference>
<dbReference type="SUPFAM" id="SSF55194">
    <property type="entry name" value="Ribosome recycling factor, RRF"/>
    <property type="match status" value="1"/>
</dbReference>
<dbReference type="CDD" id="cd00520">
    <property type="entry name" value="RRF"/>
    <property type="match status" value="1"/>
</dbReference>
<dbReference type="PANTHER" id="PTHR20982">
    <property type="entry name" value="RIBOSOME RECYCLING FACTOR"/>
    <property type="match status" value="1"/>
</dbReference>
<comment type="caution">
    <text evidence="6">The sequence shown here is derived from an EMBL/GenBank/DDBJ whole genome shotgun (WGS) entry which is preliminary data.</text>
</comment>
<name>A0A1G2H719_9BACT</name>
<dbReference type="NCBIfam" id="TIGR00496">
    <property type="entry name" value="frr"/>
    <property type="match status" value="1"/>
</dbReference>
<evidence type="ECO:0000256" key="1">
    <source>
        <dbReference type="ARBA" id="ARBA00005912"/>
    </source>
</evidence>
<comment type="subcellular location">
    <subcellularLocation>
        <location evidence="3">Cytoplasm</location>
    </subcellularLocation>
</comment>
<evidence type="ECO:0000256" key="3">
    <source>
        <dbReference type="HAMAP-Rule" id="MF_00040"/>
    </source>
</evidence>
<dbReference type="EMBL" id="MHOD01000012">
    <property type="protein sequence ID" value="OGZ58262.1"/>
    <property type="molecule type" value="Genomic_DNA"/>
</dbReference>
<dbReference type="Gene3D" id="3.30.1360.40">
    <property type="match status" value="1"/>
</dbReference>
<dbReference type="Gene3D" id="1.10.132.20">
    <property type="entry name" value="Ribosome-recycling factor"/>
    <property type="match status" value="1"/>
</dbReference>
<proteinExistence type="inferred from homology"/>
<evidence type="ECO:0000313" key="7">
    <source>
        <dbReference type="Proteomes" id="UP000177932"/>
    </source>
</evidence>
<protein>
    <recommendedName>
        <fullName evidence="3">Ribosome-recycling factor</fullName>
        <shortName evidence="3">RRF</shortName>
    </recommendedName>
    <alternativeName>
        <fullName evidence="3">Ribosome-releasing factor</fullName>
    </alternativeName>
</protein>
<evidence type="ECO:0000256" key="4">
    <source>
        <dbReference type="SAM" id="Coils"/>
    </source>
</evidence>
<keyword evidence="3" id="KW-0963">Cytoplasm</keyword>